<name>A0A1G5R0T7_9RHOB</name>
<keyword evidence="2" id="KW-1185">Reference proteome</keyword>
<dbReference type="STRING" id="1156985.SAMN04488118_10782"/>
<evidence type="ECO:0000313" key="2">
    <source>
        <dbReference type="Proteomes" id="UP000198767"/>
    </source>
</evidence>
<dbReference type="Proteomes" id="UP000198767">
    <property type="component" value="Unassembled WGS sequence"/>
</dbReference>
<proteinExistence type="predicted"/>
<dbReference type="OrthoDB" id="7857877at2"/>
<reference evidence="1 2" key="1">
    <citation type="submission" date="2016-10" db="EMBL/GenBank/DDBJ databases">
        <authorList>
            <person name="de Groot N.N."/>
        </authorList>
    </citation>
    <scope>NUCLEOTIDE SEQUENCE [LARGE SCALE GENOMIC DNA]</scope>
    <source>
        <strain evidence="1 2">U95</strain>
    </source>
</reference>
<dbReference type="AlphaFoldDB" id="A0A1G5R0T7"/>
<protein>
    <recommendedName>
        <fullName evidence="3">Roadblock/LC7 domain-containing protein</fullName>
    </recommendedName>
</protein>
<accession>A0A1G5R0T7</accession>
<sequence length="120" mass="13164">MTPQRSRRAIEQELTAIRASAMGCGLVAFGDLKTQSVLAESRDAIWKGAQLERLFTEACQALSLLEHVAGQPDHLVALAPDEARIFVRHRHDIIMLAGADLTEMQALIPKVRDILHIGAT</sequence>
<gene>
    <name evidence="1" type="ORF">SAMN04488118_10782</name>
</gene>
<organism evidence="1 2">
    <name type="scientific">Epibacterium ulvae</name>
    <dbReference type="NCBI Taxonomy" id="1156985"/>
    <lineage>
        <taxon>Bacteria</taxon>
        <taxon>Pseudomonadati</taxon>
        <taxon>Pseudomonadota</taxon>
        <taxon>Alphaproteobacteria</taxon>
        <taxon>Rhodobacterales</taxon>
        <taxon>Roseobacteraceae</taxon>
        <taxon>Epibacterium</taxon>
    </lineage>
</organism>
<dbReference type="RefSeq" id="WP_139163205.1">
    <property type="nucleotide sequence ID" value="NZ_CANMPF010000007.1"/>
</dbReference>
<evidence type="ECO:0008006" key="3">
    <source>
        <dbReference type="Google" id="ProtNLM"/>
    </source>
</evidence>
<dbReference type="EMBL" id="FMWG01000007">
    <property type="protein sequence ID" value="SCZ67597.1"/>
    <property type="molecule type" value="Genomic_DNA"/>
</dbReference>
<evidence type="ECO:0000313" key="1">
    <source>
        <dbReference type="EMBL" id="SCZ67597.1"/>
    </source>
</evidence>